<gene>
    <name evidence="1" type="ORF">GCM10008986_06140</name>
</gene>
<dbReference type="InterPro" id="IPR024096">
    <property type="entry name" value="NO_sig/Golgi_transp_ligand-bd"/>
</dbReference>
<dbReference type="Pfam" id="PF10702">
    <property type="entry name" value="DUF2507"/>
    <property type="match status" value="1"/>
</dbReference>
<dbReference type="RefSeq" id="WP_343837403.1">
    <property type="nucleotide sequence ID" value="NZ_BAAADO010000001.1"/>
</dbReference>
<accession>A0ABP3KNJ0</accession>
<evidence type="ECO:0000313" key="1">
    <source>
        <dbReference type="EMBL" id="GAA0483765.1"/>
    </source>
</evidence>
<proteinExistence type="predicted"/>
<dbReference type="Gene3D" id="3.30.1380.20">
    <property type="entry name" value="Trafficking protein particle complex subunit 3"/>
    <property type="match status" value="1"/>
</dbReference>
<sequence>MGKEKSLLQNESLRDIQIPALGFEMMRQLTIPEVLGEDTSFVLYYLGKKLARQYPLQKIEDIQVFFHNAGFGHLNLVKQKKKKLEFELTGPLIEERFSYEEPVSYRLEAGFIAQQLSLIFNDEIECIDEENRRKKLISFYAVETI</sequence>
<reference evidence="2" key="1">
    <citation type="journal article" date="2019" name="Int. J. Syst. Evol. Microbiol.">
        <title>The Global Catalogue of Microorganisms (GCM) 10K type strain sequencing project: providing services to taxonomists for standard genome sequencing and annotation.</title>
        <authorList>
            <consortium name="The Broad Institute Genomics Platform"/>
            <consortium name="The Broad Institute Genome Sequencing Center for Infectious Disease"/>
            <person name="Wu L."/>
            <person name="Ma J."/>
        </authorList>
    </citation>
    <scope>NUCLEOTIDE SEQUENCE [LARGE SCALE GENOMIC DNA]</scope>
    <source>
        <strain evidence="2">JCM 12389</strain>
    </source>
</reference>
<dbReference type="Proteomes" id="UP001500880">
    <property type="component" value="Unassembled WGS sequence"/>
</dbReference>
<evidence type="ECO:0000313" key="2">
    <source>
        <dbReference type="Proteomes" id="UP001500880"/>
    </source>
</evidence>
<comment type="caution">
    <text evidence="1">The sequence shown here is derived from an EMBL/GenBank/DDBJ whole genome shotgun (WGS) entry which is preliminary data.</text>
</comment>
<keyword evidence="2" id="KW-1185">Reference proteome</keyword>
<dbReference type="EMBL" id="BAAADO010000001">
    <property type="protein sequence ID" value="GAA0483765.1"/>
    <property type="molecule type" value="Genomic_DNA"/>
</dbReference>
<dbReference type="InterPro" id="IPR019642">
    <property type="entry name" value="DUF2507"/>
</dbReference>
<name>A0ABP3KNJ0_9BACI</name>
<protein>
    <submittedName>
        <fullName evidence="1">YslB family protein</fullName>
    </submittedName>
</protein>
<dbReference type="SUPFAM" id="SSF111126">
    <property type="entry name" value="Ligand-binding domain in the NO signalling and Golgi transport"/>
    <property type="match status" value="1"/>
</dbReference>
<organism evidence="1 2">
    <name type="scientific">Salinibacillus aidingensis</name>
    <dbReference type="NCBI Taxonomy" id="237684"/>
    <lineage>
        <taxon>Bacteria</taxon>
        <taxon>Bacillati</taxon>
        <taxon>Bacillota</taxon>
        <taxon>Bacilli</taxon>
        <taxon>Bacillales</taxon>
        <taxon>Bacillaceae</taxon>
        <taxon>Salinibacillus</taxon>
    </lineage>
</organism>